<dbReference type="Gene3D" id="3.30.990.10">
    <property type="entry name" value="Formiminotransferase, N-terminal subdomain"/>
    <property type="match status" value="1"/>
</dbReference>
<dbReference type="EC" id="2.1.2.5" evidence="3"/>
<dbReference type="GO" id="GO:0019556">
    <property type="term" value="P:L-histidine catabolic process to glutamate and formamide"/>
    <property type="evidence" value="ECO:0007669"/>
    <property type="project" value="UniProtKB-UniPathway"/>
</dbReference>
<proteinExistence type="predicted"/>
<dbReference type="SMART" id="SM01221">
    <property type="entry name" value="FTCD"/>
    <property type="match status" value="1"/>
</dbReference>
<dbReference type="GO" id="GO:0019557">
    <property type="term" value="P:L-histidine catabolic process to glutamate and formate"/>
    <property type="evidence" value="ECO:0007669"/>
    <property type="project" value="UniProtKB-UniPathway"/>
</dbReference>
<name>A0A2T2WMQ5_9FIRM</name>
<evidence type="ECO:0000256" key="5">
    <source>
        <dbReference type="ARBA" id="ARBA00022679"/>
    </source>
</evidence>
<keyword evidence="6" id="KW-0369">Histidine metabolism</keyword>
<evidence type="ECO:0000256" key="1">
    <source>
        <dbReference type="ARBA" id="ARBA00004496"/>
    </source>
</evidence>
<feature type="domain" description="Formiminotransferase C-terminal subdomain" evidence="8">
    <location>
        <begin position="181"/>
        <end position="295"/>
    </location>
</feature>
<dbReference type="Pfam" id="PF07837">
    <property type="entry name" value="FTCD_N"/>
    <property type="match status" value="1"/>
</dbReference>
<dbReference type="UniPathway" id="UPA00379">
    <property type="reaction ID" value="UER00555"/>
</dbReference>
<dbReference type="GO" id="GO:0005737">
    <property type="term" value="C:cytoplasm"/>
    <property type="evidence" value="ECO:0007669"/>
    <property type="project" value="UniProtKB-SubCell"/>
</dbReference>
<keyword evidence="4" id="KW-0963">Cytoplasm</keyword>
<keyword evidence="5 10" id="KW-0808">Transferase</keyword>
<organism evidence="10 11">
    <name type="scientific">Sulfobacillus acidophilus</name>
    <dbReference type="NCBI Taxonomy" id="53633"/>
    <lineage>
        <taxon>Bacteria</taxon>
        <taxon>Bacillati</taxon>
        <taxon>Bacillota</taxon>
        <taxon>Clostridia</taxon>
        <taxon>Eubacteriales</taxon>
        <taxon>Clostridiales Family XVII. Incertae Sedis</taxon>
        <taxon>Sulfobacillus</taxon>
    </lineage>
</organism>
<feature type="domain" description="Formiminotransferase N-terminal subdomain" evidence="9">
    <location>
        <begin position="6"/>
        <end position="180"/>
    </location>
</feature>
<dbReference type="InterPro" id="IPR022384">
    <property type="entry name" value="FormiminoTrfase_cat_dom_sf"/>
</dbReference>
<evidence type="ECO:0000256" key="2">
    <source>
        <dbReference type="ARBA" id="ARBA00005082"/>
    </source>
</evidence>
<evidence type="ECO:0000256" key="4">
    <source>
        <dbReference type="ARBA" id="ARBA00022490"/>
    </source>
</evidence>
<sequence length="303" mass="33023">MSDVGPIFECVPNFSEGCRPEVLEALRRAADVPQVQVLGIDSDVDHNRAVLTLVGPGPALSEAVFRTMQTAMEQIDLRRHQGLHPRIGAVDVVPFVPWHQADMAGAIALAHALGERVGAELQLPVFFYGEAALIDGHRRLAQVRRGQFEGLEARLATDPPDRGPRHPHPSAGAVAIGARRLLIAFNVYLGTTDLAVARAIARSVRGSSGGLVGVQALAMDTRRQGRLQVSMNLIDYPTTPLPQALEFVRREAARFGVSVLETEVVGLMPLQAVQDIVRYYLQMPRFDHTQVLETALGNSAEWQ</sequence>
<evidence type="ECO:0000313" key="11">
    <source>
        <dbReference type="Proteomes" id="UP000241848"/>
    </source>
</evidence>
<comment type="caution">
    <text evidence="10">The sequence shown here is derived from an EMBL/GenBank/DDBJ whole genome shotgun (WGS) entry which is preliminary data.</text>
</comment>
<dbReference type="InterPro" id="IPR012886">
    <property type="entry name" value="Formiminotransferase_N"/>
</dbReference>
<dbReference type="NCBIfam" id="TIGR02024">
    <property type="entry name" value="FtcD"/>
    <property type="match status" value="1"/>
</dbReference>
<comment type="subcellular location">
    <subcellularLocation>
        <location evidence="1">Cytoplasm</location>
    </subcellularLocation>
</comment>
<evidence type="ECO:0000256" key="7">
    <source>
        <dbReference type="ARBA" id="ARBA00022954"/>
    </source>
</evidence>
<dbReference type="InterPro" id="IPR051623">
    <property type="entry name" value="FTCD"/>
</dbReference>
<comment type="pathway">
    <text evidence="2">Amino-acid degradation; L-histidine degradation into L-glutamate; L-glutamate from N-formimidoyl-L-glutamate (transferase route): step 1/1.</text>
</comment>
<accession>A0A2T2WMQ5</accession>
<reference evidence="10 11" key="1">
    <citation type="journal article" date="2014" name="BMC Genomics">
        <title>Comparison of environmental and isolate Sulfobacillus genomes reveals diverse carbon, sulfur, nitrogen, and hydrogen metabolisms.</title>
        <authorList>
            <person name="Justice N.B."/>
            <person name="Norman A."/>
            <person name="Brown C.T."/>
            <person name="Singh A."/>
            <person name="Thomas B.C."/>
            <person name="Banfield J.F."/>
        </authorList>
    </citation>
    <scope>NUCLEOTIDE SEQUENCE [LARGE SCALE GENOMIC DNA]</scope>
    <source>
        <strain evidence="10">AMDSBA3</strain>
    </source>
</reference>
<dbReference type="InterPro" id="IPR013802">
    <property type="entry name" value="Formiminotransferase_C"/>
</dbReference>
<dbReference type="PANTHER" id="PTHR12234">
    <property type="entry name" value="FORMIMINOTRANSFERASE-CYCLODEAMINASE"/>
    <property type="match status" value="1"/>
</dbReference>
<protein>
    <recommendedName>
        <fullName evidence="3">glutamate formimidoyltransferase</fullName>
        <ecNumber evidence="3">2.1.2.5</ecNumber>
    </recommendedName>
</protein>
<dbReference type="GO" id="GO:0030409">
    <property type="term" value="F:glutamate formimidoyltransferase activity"/>
    <property type="evidence" value="ECO:0007669"/>
    <property type="project" value="UniProtKB-EC"/>
</dbReference>
<dbReference type="PANTHER" id="PTHR12234:SF1">
    <property type="entry name" value="FORMIMINOTRANSFERASE N-TERMINAL SUBDOMAIN-CONTAINING PROTEIN"/>
    <property type="match status" value="1"/>
</dbReference>
<gene>
    <name evidence="10" type="primary">ftcD</name>
    <name evidence="10" type="ORF">C7B45_02995</name>
</gene>
<dbReference type="Proteomes" id="UP000241848">
    <property type="component" value="Unassembled WGS sequence"/>
</dbReference>
<dbReference type="EMBL" id="PXYV01000005">
    <property type="protein sequence ID" value="PSR23521.1"/>
    <property type="molecule type" value="Genomic_DNA"/>
</dbReference>
<dbReference type="SMART" id="SM01222">
    <property type="entry name" value="FTCD_N"/>
    <property type="match status" value="1"/>
</dbReference>
<evidence type="ECO:0000256" key="6">
    <source>
        <dbReference type="ARBA" id="ARBA00022808"/>
    </source>
</evidence>
<evidence type="ECO:0000259" key="8">
    <source>
        <dbReference type="SMART" id="SM01221"/>
    </source>
</evidence>
<keyword evidence="7" id="KW-0290">Folate-binding</keyword>
<dbReference type="AlphaFoldDB" id="A0A2T2WMQ5"/>
<dbReference type="InterPro" id="IPR037064">
    <property type="entry name" value="Formiminotransferase_N_sf"/>
</dbReference>
<evidence type="ECO:0000259" key="9">
    <source>
        <dbReference type="SMART" id="SM01222"/>
    </source>
</evidence>
<dbReference type="InterPro" id="IPR037070">
    <property type="entry name" value="Formiminotransferase_C_sf"/>
</dbReference>
<evidence type="ECO:0000313" key="10">
    <source>
        <dbReference type="EMBL" id="PSR23521.1"/>
    </source>
</evidence>
<dbReference type="InterPro" id="IPR004227">
    <property type="entry name" value="Formiminotransferase_cat"/>
</dbReference>
<dbReference type="Gene3D" id="3.30.70.670">
    <property type="entry name" value="Formiminotransferase, C-terminal subdomain"/>
    <property type="match status" value="1"/>
</dbReference>
<dbReference type="Pfam" id="PF02971">
    <property type="entry name" value="FTCD"/>
    <property type="match status" value="1"/>
</dbReference>
<dbReference type="GO" id="GO:0005542">
    <property type="term" value="F:folic acid binding"/>
    <property type="evidence" value="ECO:0007669"/>
    <property type="project" value="UniProtKB-KW"/>
</dbReference>
<evidence type="ECO:0000256" key="3">
    <source>
        <dbReference type="ARBA" id="ARBA00012252"/>
    </source>
</evidence>
<dbReference type="SUPFAM" id="SSF55116">
    <property type="entry name" value="Formiminotransferase domain of formiminotransferase-cyclodeaminase"/>
    <property type="match status" value="2"/>
</dbReference>